<keyword evidence="4 6" id="KW-0472">Membrane</keyword>
<evidence type="ECO:0000256" key="4">
    <source>
        <dbReference type="ARBA" id="ARBA00023136"/>
    </source>
</evidence>
<name>A0A059PZB3_9POAL</name>
<evidence type="ECO:0000259" key="7">
    <source>
        <dbReference type="Pfam" id="PF00916"/>
    </source>
</evidence>
<dbReference type="GO" id="GO:0055085">
    <property type="term" value="P:transmembrane transport"/>
    <property type="evidence" value="ECO:0007669"/>
    <property type="project" value="InterPro"/>
</dbReference>
<dbReference type="Pfam" id="PF00916">
    <property type="entry name" value="Sulfate_transp"/>
    <property type="match status" value="1"/>
</dbReference>
<feature type="transmembrane region" description="Helical" evidence="6">
    <location>
        <begin position="202"/>
        <end position="221"/>
    </location>
</feature>
<feature type="domain" description="SLC26A/SulP transporter" evidence="7">
    <location>
        <begin position="102"/>
        <end position="228"/>
    </location>
</feature>
<comment type="subcellular location">
    <subcellularLocation>
        <location evidence="1">Membrane</location>
        <topology evidence="1">Multi-pass membrane protein</topology>
    </subcellularLocation>
</comment>
<feature type="transmembrane region" description="Helical" evidence="6">
    <location>
        <begin position="176"/>
        <end position="196"/>
    </location>
</feature>
<evidence type="ECO:0000313" key="8">
    <source>
        <dbReference type="EMBL" id="AGT16532.1"/>
    </source>
</evidence>
<protein>
    <recommendedName>
        <fullName evidence="7">SLC26A/SulP transporter domain-containing protein</fullName>
    </recommendedName>
</protein>
<dbReference type="EMBL" id="KF184956">
    <property type="protein sequence ID" value="AGT16532.1"/>
    <property type="molecule type" value="Genomic_DNA"/>
</dbReference>
<evidence type="ECO:0000256" key="3">
    <source>
        <dbReference type="ARBA" id="ARBA00022989"/>
    </source>
</evidence>
<keyword evidence="3 6" id="KW-1133">Transmembrane helix</keyword>
<evidence type="ECO:0000256" key="6">
    <source>
        <dbReference type="SAM" id="Phobius"/>
    </source>
</evidence>
<keyword evidence="2 6" id="KW-0812">Transmembrane</keyword>
<reference evidence="8" key="1">
    <citation type="submission" date="2013-05" db="EMBL/GenBank/DDBJ databases">
        <title>Building the sugarcane genome for biotechnology and identifying evolutionary trends.</title>
        <authorList>
            <person name="De Setta N."/>
            <person name="Monteiro-Vitorello C.B."/>
            <person name="Metcalfe C.J."/>
            <person name="Cruz G.M.Q."/>
            <person name="Del Bem L.E."/>
            <person name="Vicentini R."/>
            <person name="Nogueira F.T.S."/>
            <person name="Campos R.A."/>
            <person name="Nunes S.L."/>
            <person name="Turrini P.C.G."/>
            <person name="Vieira A.P."/>
            <person name="Cruz E.A.O."/>
            <person name="Correa T.C.S."/>
            <person name="Hotta C.T."/>
            <person name="de Mello-Varani A."/>
            <person name="Vautrin S."/>
            <person name="Trindade A.S."/>
            <person name="Vilela M.M."/>
            <person name="Horta C.L."/>
            <person name="Sato P.M."/>
            <person name="de Andrade R.F."/>
            <person name="Nishiyama M.Y."/>
            <person name="Cardoso-Silva C.B."/>
            <person name="Scortecci K.C."/>
            <person name="Garcia A.A.F."/>
            <person name="Carneiro M.S."/>
            <person name="Kim C."/>
            <person name="Paterson A.H."/>
            <person name="Berges H."/>
            <person name="D'Hont A."/>
            <person name="de-Souza A.P."/>
            <person name="Souza G.M."/>
            <person name="Vincentz M."/>
            <person name="Kitajima J.P."/>
            <person name="Van Sluys M.-A."/>
        </authorList>
    </citation>
    <scope>NUCLEOTIDE SEQUENCE</scope>
</reference>
<evidence type="ECO:0000256" key="5">
    <source>
        <dbReference type="SAM" id="MobiDB-lite"/>
    </source>
</evidence>
<dbReference type="PANTHER" id="PTHR11814">
    <property type="entry name" value="SULFATE TRANSPORTER"/>
    <property type="match status" value="1"/>
</dbReference>
<evidence type="ECO:0000256" key="1">
    <source>
        <dbReference type="ARBA" id="ARBA00004141"/>
    </source>
</evidence>
<dbReference type="AlphaFoldDB" id="A0A059PZB3"/>
<dbReference type="InterPro" id="IPR001902">
    <property type="entry name" value="SLC26A/SulP_fam"/>
</dbReference>
<proteinExistence type="predicted"/>
<dbReference type="GO" id="GO:0016020">
    <property type="term" value="C:membrane"/>
    <property type="evidence" value="ECO:0007669"/>
    <property type="project" value="UniProtKB-SubCell"/>
</dbReference>
<gene>
    <name evidence="8" type="ORF">SHCRBa_224_D04_R_80</name>
</gene>
<accession>A0A059PZB3</accession>
<dbReference type="InterPro" id="IPR011547">
    <property type="entry name" value="SLC26A/SulP_dom"/>
</dbReference>
<sequence>MPRAVSDGGENLDADGSDLGLGGSRASSHRRTDGTGVHRARFPPETGLLDDFSTAVKDMLFAGDDPLRQYKEQPSWSGRAWLGLRHVFPVLDWGRRYTLDDFRGNLVAGLTIASLCIPQDIGYSKLANLPPEIGLERFVPPLIYPLMGSSRDIAMGPVAVVSLMLGTLMQNEYRRLAFTATFFAGITQAALGFFRLGFIIEFLSHAAIVGFMAGAAITIALQQLKGFLSA</sequence>
<feature type="region of interest" description="Disordered" evidence="5">
    <location>
        <begin position="1"/>
        <end position="41"/>
    </location>
</feature>
<organism evidence="8">
    <name type="scientific">Saccharum hybrid cultivar R570</name>
    <dbReference type="NCBI Taxonomy" id="131158"/>
    <lineage>
        <taxon>Eukaryota</taxon>
        <taxon>Viridiplantae</taxon>
        <taxon>Streptophyta</taxon>
        <taxon>Embryophyta</taxon>
        <taxon>Tracheophyta</taxon>
        <taxon>Spermatophyta</taxon>
        <taxon>Magnoliopsida</taxon>
        <taxon>Liliopsida</taxon>
        <taxon>Poales</taxon>
        <taxon>Poaceae</taxon>
        <taxon>PACMAD clade</taxon>
        <taxon>Panicoideae</taxon>
        <taxon>Andropogonodae</taxon>
        <taxon>Andropogoneae</taxon>
        <taxon>Saccharinae</taxon>
        <taxon>Saccharum</taxon>
        <taxon>Saccharum officinarum species complex</taxon>
    </lineage>
</organism>
<evidence type="ECO:0000256" key="2">
    <source>
        <dbReference type="ARBA" id="ARBA00022692"/>
    </source>
</evidence>